<keyword evidence="2" id="KW-1185">Reference proteome</keyword>
<dbReference type="EMBL" id="JAHQIW010002088">
    <property type="protein sequence ID" value="KAJ1354455.1"/>
    <property type="molecule type" value="Genomic_DNA"/>
</dbReference>
<comment type="caution">
    <text evidence="1">The sequence shown here is derived from an EMBL/GenBank/DDBJ whole genome shotgun (WGS) entry which is preliminary data.</text>
</comment>
<sequence length="75" mass="8628">MDDGRMNSEANASEISNNNKNILQIGERYVVERLDTMLSQHLEHWDTRSTGAIALTDARPFYLLDPFLIRYGQIT</sequence>
<name>A0AAD5MAV9_PARTN</name>
<dbReference type="Proteomes" id="UP001196413">
    <property type="component" value="Unassembled WGS sequence"/>
</dbReference>
<evidence type="ECO:0000313" key="1">
    <source>
        <dbReference type="EMBL" id="KAJ1354455.1"/>
    </source>
</evidence>
<evidence type="ECO:0000313" key="2">
    <source>
        <dbReference type="Proteomes" id="UP001196413"/>
    </source>
</evidence>
<gene>
    <name evidence="1" type="ORF">KIN20_011397</name>
</gene>
<organism evidence="1 2">
    <name type="scientific">Parelaphostrongylus tenuis</name>
    <name type="common">Meningeal worm</name>
    <dbReference type="NCBI Taxonomy" id="148309"/>
    <lineage>
        <taxon>Eukaryota</taxon>
        <taxon>Metazoa</taxon>
        <taxon>Ecdysozoa</taxon>
        <taxon>Nematoda</taxon>
        <taxon>Chromadorea</taxon>
        <taxon>Rhabditida</taxon>
        <taxon>Rhabditina</taxon>
        <taxon>Rhabditomorpha</taxon>
        <taxon>Strongyloidea</taxon>
        <taxon>Metastrongylidae</taxon>
        <taxon>Parelaphostrongylus</taxon>
    </lineage>
</organism>
<dbReference type="AlphaFoldDB" id="A0AAD5MAV9"/>
<accession>A0AAD5MAV9</accession>
<reference evidence="1" key="1">
    <citation type="submission" date="2021-06" db="EMBL/GenBank/DDBJ databases">
        <title>Parelaphostrongylus tenuis whole genome reference sequence.</title>
        <authorList>
            <person name="Garwood T.J."/>
            <person name="Larsen P.A."/>
            <person name="Fountain-Jones N.M."/>
            <person name="Garbe J.R."/>
            <person name="Macchietto M.G."/>
            <person name="Kania S.A."/>
            <person name="Gerhold R.W."/>
            <person name="Richards J.E."/>
            <person name="Wolf T.M."/>
        </authorList>
    </citation>
    <scope>NUCLEOTIDE SEQUENCE</scope>
    <source>
        <strain evidence="1">MNPRO001-30</strain>
        <tissue evidence="1">Meninges</tissue>
    </source>
</reference>
<protein>
    <submittedName>
        <fullName evidence="1">Uncharacterized protein</fullName>
    </submittedName>
</protein>
<proteinExistence type="predicted"/>